<sequence>MNSHIYIDLVALRVRSLSGWRRSVLAITLGSGLAAVAMPPAGIWPVLLVTFSGLVWLLDDAAKSNQHAFVTGWWFGAGFFSTSSYWIACAFLVNPESFAWMIPFALATLTAGLALFTGLAAWLTVTISRPGPQRGIALAGTWTMSEMMRGALGFPWNPIAHAWTNVDSMLQSAAVFGVYGTSLMTVLMTAVPATLVGSKAMTGRQRIGVIVAVIGLWTLLFGAGTTRLNIIDRDSQFSKVENVKLRLVQPNTNQSLRWVPELRTKHFLQQIAMSLGPGFEKITHVIWPETASAFSLDWHAEARQLVAKAVPPGGAVLTGVMRTTPPIMTSARFWNSLMAINHKGSIVALYDKAHLVPFGEYIPIIGLLSLPKMTVGSTDFSPGLGIQTMTVPGIPPLSPLICYEVIFPGAVVERTGHTRWMLNITNDAWFGMSAGPYQHFASARWRAVEEGLPLVRVAVTGISGVIDPYGRIVEVIDLGIMGARDVSLPMALQKAPLFAQWGNTIATALIVICFGTSLMLRGHRRRS</sequence>
<evidence type="ECO:0000256" key="3">
    <source>
        <dbReference type="ARBA" id="ARBA00022679"/>
    </source>
</evidence>
<evidence type="ECO:0000256" key="8">
    <source>
        <dbReference type="SAM" id="Phobius"/>
    </source>
</evidence>
<accession>A0A484H5K5</accession>
<dbReference type="EMBL" id="LR026963">
    <property type="protein sequence ID" value="VBB69316.1"/>
    <property type="molecule type" value="Genomic_DNA"/>
</dbReference>
<evidence type="ECO:0000256" key="4">
    <source>
        <dbReference type="ARBA" id="ARBA00022692"/>
    </source>
</evidence>
<dbReference type="InterPro" id="IPR045378">
    <property type="entry name" value="LNT_N"/>
</dbReference>
<dbReference type="Gene3D" id="3.60.110.10">
    <property type="entry name" value="Carbon-nitrogen hydrolase"/>
    <property type="match status" value="1"/>
</dbReference>
<keyword evidence="10" id="KW-0449">Lipoprotein</keyword>
<evidence type="ECO:0000256" key="7">
    <source>
        <dbReference type="ARBA" id="ARBA00023315"/>
    </source>
</evidence>
<name>A0A484H5K5_9ZZZZ</name>
<dbReference type="GO" id="GO:0042158">
    <property type="term" value="P:lipoprotein biosynthetic process"/>
    <property type="evidence" value="ECO:0007669"/>
    <property type="project" value="InterPro"/>
</dbReference>
<proteinExistence type="inferred from homology"/>
<dbReference type="Pfam" id="PF00795">
    <property type="entry name" value="CN_hydrolase"/>
    <property type="match status" value="1"/>
</dbReference>
<keyword evidence="2" id="KW-1003">Cell membrane</keyword>
<evidence type="ECO:0000256" key="5">
    <source>
        <dbReference type="ARBA" id="ARBA00022989"/>
    </source>
</evidence>
<dbReference type="PROSITE" id="PS50263">
    <property type="entry name" value="CN_HYDROLASE"/>
    <property type="match status" value="1"/>
</dbReference>
<dbReference type="HAMAP" id="MF_01148">
    <property type="entry name" value="Lnt"/>
    <property type="match status" value="1"/>
</dbReference>
<evidence type="ECO:0000313" key="10">
    <source>
        <dbReference type="EMBL" id="VBB69316.1"/>
    </source>
</evidence>
<comment type="subcellular location">
    <subcellularLocation>
        <location evidence="1">Cell membrane</location>
        <topology evidence="1">Multi-pass membrane protein</topology>
    </subcellularLocation>
</comment>
<dbReference type="AlphaFoldDB" id="A0A484H5K5"/>
<gene>
    <name evidence="10" type="ORF">RIEGSTA812A_PEG_789</name>
</gene>
<dbReference type="NCBIfam" id="TIGR00546">
    <property type="entry name" value="lnt"/>
    <property type="match status" value="1"/>
</dbReference>
<keyword evidence="5 8" id="KW-1133">Transmembrane helix</keyword>
<dbReference type="GO" id="GO:0016410">
    <property type="term" value="F:N-acyltransferase activity"/>
    <property type="evidence" value="ECO:0007669"/>
    <property type="project" value="InterPro"/>
</dbReference>
<dbReference type="InterPro" id="IPR004563">
    <property type="entry name" value="Apolipo_AcylTrfase"/>
</dbReference>
<dbReference type="PANTHER" id="PTHR38686">
    <property type="entry name" value="APOLIPOPROTEIN N-ACYLTRANSFERASE"/>
    <property type="match status" value="1"/>
</dbReference>
<feature type="transmembrane region" description="Helical" evidence="8">
    <location>
        <begin position="498"/>
        <end position="520"/>
    </location>
</feature>
<dbReference type="PANTHER" id="PTHR38686:SF1">
    <property type="entry name" value="APOLIPOPROTEIN N-ACYLTRANSFERASE"/>
    <property type="match status" value="1"/>
</dbReference>
<evidence type="ECO:0000259" key="9">
    <source>
        <dbReference type="PROSITE" id="PS50263"/>
    </source>
</evidence>
<feature type="domain" description="CN hydrolase" evidence="9">
    <location>
        <begin position="248"/>
        <end position="490"/>
    </location>
</feature>
<evidence type="ECO:0000256" key="6">
    <source>
        <dbReference type="ARBA" id="ARBA00023136"/>
    </source>
</evidence>
<feature type="transmembrane region" description="Helical" evidence="8">
    <location>
        <begin position="207"/>
        <end position="225"/>
    </location>
</feature>
<dbReference type="InterPro" id="IPR036526">
    <property type="entry name" value="C-N_Hydrolase_sf"/>
</dbReference>
<dbReference type="GO" id="GO:0005886">
    <property type="term" value="C:plasma membrane"/>
    <property type="evidence" value="ECO:0007669"/>
    <property type="project" value="UniProtKB-SubCell"/>
</dbReference>
<organism evidence="10">
    <name type="scientific">invertebrate metagenome</name>
    <dbReference type="NCBI Taxonomy" id="1711999"/>
    <lineage>
        <taxon>unclassified sequences</taxon>
        <taxon>metagenomes</taxon>
        <taxon>organismal metagenomes</taxon>
    </lineage>
</organism>
<reference evidence="10" key="1">
    <citation type="submission" date="2018-10" db="EMBL/GenBank/DDBJ databases">
        <authorList>
            <person name="Gruber-Vodicka H."/>
            <person name="Jaeckle O."/>
        </authorList>
    </citation>
    <scope>NUCLEOTIDE SEQUENCE</scope>
</reference>
<dbReference type="EC" id="2.3.1.-" evidence="10"/>
<dbReference type="CDD" id="cd07571">
    <property type="entry name" value="ALP_N-acyl_transferase"/>
    <property type="match status" value="1"/>
</dbReference>
<dbReference type="Pfam" id="PF20154">
    <property type="entry name" value="LNT_N"/>
    <property type="match status" value="1"/>
</dbReference>
<keyword evidence="4 8" id="KW-0812">Transmembrane</keyword>
<feature type="transmembrane region" description="Helical" evidence="8">
    <location>
        <begin position="73"/>
        <end position="93"/>
    </location>
</feature>
<keyword evidence="7 10" id="KW-0012">Acyltransferase</keyword>
<dbReference type="SUPFAM" id="SSF56317">
    <property type="entry name" value="Carbon-nitrogen hydrolase"/>
    <property type="match status" value="1"/>
</dbReference>
<feature type="transmembrane region" description="Helical" evidence="8">
    <location>
        <begin position="99"/>
        <end position="123"/>
    </location>
</feature>
<protein>
    <submittedName>
        <fullName evidence="10">Apolipoprotein N-acyltransferase / Copper homeostasis protein CutE</fullName>
        <ecNumber evidence="10">2.3.1.-</ecNumber>
    </submittedName>
</protein>
<dbReference type="InterPro" id="IPR003010">
    <property type="entry name" value="C-N_Hydrolase"/>
</dbReference>
<keyword evidence="6 8" id="KW-0472">Membrane</keyword>
<feature type="transmembrane region" description="Helical" evidence="8">
    <location>
        <begin position="176"/>
        <end position="195"/>
    </location>
</feature>
<evidence type="ECO:0000256" key="2">
    <source>
        <dbReference type="ARBA" id="ARBA00022475"/>
    </source>
</evidence>
<evidence type="ECO:0000256" key="1">
    <source>
        <dbReference type="ARBA" id="ARBA00004651"/>
    </source>
</evidence>
<keyword evidence="3 10" id="KW-0808">Transferase</keyword>